<reference evidence="2 3" key="1">
    <citation type="submission" date="2014-10" db="EMBL/GenBank/DDBJ databases">
        <title>Draft genome of the hookworm Ancylostoma caninum.</title>
        <authorList>
            <person name="Mitreva M."/>
        </authorList>
    </citation>
    <scope>NUCLEOTIDE SEQUENCE [LARGE SCALE GENOMIC DNA]</scope>
    <source>
        <strain evidence="2 3">Baltimore</strain>
    </source>
</reference>
<gene>
    <name evidence="2" type="ORF">ANCCAN_29181</name>
</gene>
<organism evidence="2 3">
    <name type="scientific">Ancylostoma caninum</name>
    <name type="common">Dog hookworm</name>
    <dbReference type="NCBI Taxonomy" id="29170"/>
    <lineage>
        <taxon>Eukaryota</taxon>
        <taxon>Metazoa</taxon>
        <taxon>Ecdysozoa</taxon>
        <taxon>Nematoda</taxon>
        <taxon>Chromadorea</taxon>
        <taxon>Rhabditida</taxon>
        <taxon>Rhabditina</taxon>
        <taxon>Rhabditomorpha</taxon>
        <taxon>Strongyloidea</taxon>
        <taxon>Ancylostomatidae</taxon>
        <taxon>Ancylostomatinae</taxon>
        <taxon>Ancylostoma</taxon>
    </lineage>
</organism>
<evidence type="ECO:0000256" key="1">
    <source>
        <dbReference type="SAM" id="MobiDB-lite"/>
    </source>
</evidence>
<name>A0A368F261_ANCCA</name>
<protein>
    <submittedName>
        <fullName evidence="2">Uncharacterized protein</fullName>
    </submittedName>
</protein>
<comment type="caution">
    <text evidence="2">The sequence shown here is derived from an EMBL/GenBank/DDBJ whole genome shotgun (WGS) entry which is preliminary data.</text>
</comment>
<evidence type="ECO:0000313" key="2">
    <source>
        <dbReference type="EMBL" id="RCN25109.1"/>
    </source>
</evidence>
<dbReference type="EMBL" id="JOJR01014149">
    <property type="protein sequence ID" value="RCN25109.1"/>
    <property type="molecule type" value="Genomic_DNA"/>
</dbReference>
<sequence>MEATESTIEEKHEQSHKSKHSRSDSRTMEETDPASVNSDIETPRVNERLSATPASDENSEADAEKPSTYESKSSGSEKEKARGKK</sequence>
<feature type="region of interest" description="Disordered" evidence="1">
    <location>
        <begin position="1"/>
        <end position="85"/>
    </location>
</feature>
<feature type="non-terminal residue" evidence="2">
    <location>
        <position position="85"/>
    </location>
</feature>
<proteinExistence type="predicted"/>
<dbReference type="AlphaFoldDB" id="A0A368F261"/>
<feature type="compositionally biased region" description="Basic and acidic residues" evidence="1">
    <location>
        <begin position="75"/>
        <end position="85"/>
    </location>
</feature>
<evidence type="ECO:0000313" key="3">
    <source>
        <dbReference type="Proteomes" id="UP000252519"/>
    </source>
</evidence>
<accession>A0A368F261</accession>
<feature type="compositionally biased region" description="Basic and acidic residues" evidence="1">
    <location>
        <begin position="8"/>
        <end position="29"/>
    </location>
</feature>
<keyword evidence="3" id="KW-1185">Reference proteome</keyword>
<dbReference type="Proteomes" id="UP000252519">
    <property type="component" value="Unassembled WGS sequence"/>
</dbReference>
<dbReference type="OrthoDB" id="5858311at2759"/>